<dbReference type="PROSITE" id="PS51257">
    <property type="entry name" value="PROKAR_LIPOPROTEIN"/>
    <property type="match status" value="1"/>
</dbReference>
<feature type="coiled-coil region" evidence="6">
    <location>
        <begin position="133"/>
        <end position="162"/>
    </location>
</feature>
<dbReference type="InterPro" id="IPR046357">
    <property type="entry name" value="PPIase_dom_sf"/>
</dbReference>
<reference evidence="8 9" key="1">
    <citation type="submission" date="2016-10" db="EMBL/GenBank/DDBJ databases">
        <authorList>
            <person name="de Groot N.N."/>
        </authorList>
    </citation>
    <scope>NUCLEOTIDE SEQUENCE [LARGE SCALE GENOMIC DNA]</scope>
    <source>
        <strain evidence="8 9">DSM 25186</strain>
    </source>
</reference>
<dbReference type="Proteomes" id="UP000198510">
    <property type="component" value="Unassembled WGS sequence"/>
</dbReference>
<dbReference type="Gene3D" id="3.10.50.40">
    <property type="match status" value="2"/>
</dbReference>
<dbReference type="AlphaFoldDB" id="A0A1G9DP25"/>
<evidence type="ECO:0000313" key="9">
    <source>
        <dbReference type="Proteomes" id="UP000198510"/>
    </source>
</evidence>
<proteinExistence type="inferred from homology"/>
<sequence>MYKHLLLPLVALSLLASCKGERKGTTTSGLEYTFHKDEEGEPADTGDILTLHFRLANSRDSVLRDTHNDPAPLQIPLQPPSFPGSLEEGLFMMSPGDSATFYVQADSLFAFQGMPRPDFIDSNSRLAYTVSLIKVQTAEEAQAEMQAEQEEQMAEMNRQREEHIPIDDSLVSDYIAKNNLNAQMTESGLAYVIEKAGSGAQPQAGDTVQVNYELKTLNGDKIDSSYDRGRPFSFTLGQGQVIPGWDEGIGLLKEGSKAKLIVPSRLAYNERPLGNLAPPFSVLVFDVELLKVNP</sequence>
<evidence type="ECO:0000259" key="7">
    <source>
        <dbReference type="PROSITE" id="PS50059"/>
    </source>
</evidence>
<gene>
    <name evidence="8" type="ORF">SAMN05421823_103200</name>
</gene>
<keyword evidence="6" id="KW-0175">Coiled coil</keyword>
<dbReference type="STRING" id="1075417.SAMN05421823_103200"/>
<evidence type="ECO:0000256" key="4">
    <source>
        <dbReference type="PROSITE-ProRule" id="PRU00277"/>
    </source>
</evidence>
<feature type="domain" description="PPIase FKBP-type" evidence="7">
    <location>
        <begin position="46"/>
        <end position="136"/>
    </location>
</feature>
<dbReference type="EC" id="5.2.1.8" evidence="5"/>
<comment type="similarity">
    <text evidence="5">Belongs to the FKBP-type PPIase family.</text>
</comment>
<name>A0A1G9DP25_9BACT</name>
<evidence type="ECO:0000256" key="3">
    <source>
        <dbReference type="ARBA" id="ARBA00023235"/>
    </source>
</evidence>
<comment type="catalytic activity">
    <reaction evidence="1 4 5">
        <text>[protein]-peptidylproline (omega=180) = [protein]-peptidylproline (omega=0)</text>
        <dbReference type="Rhea" id="RHEA:16237"/>
        <dbReference type="Rhea" id="RHEA-COMP:10747"/>
        <dbReference type="Rhea" id="RHEA-COMP:10748"/>
        <dbReference type="ChEBI" id="CHEBI:83833"/>
        <dbReference type="ChEBI" id="CHEBI:83834"/>
        <dbReference type="EC" id="5.2.1.8"/>
    </reaction>
</comment>
<evidence type="ECO:0000256" key="1">
    <source>
        <dbReference type="ARBA" id="ARBA00000971"/>
    </source>
</evidence>
<dbReference type="PANTHER" id="PTHR10516">
    <property type="entry name" value="PEPTIDYL-PROLYL CIS-TRANS ISOMERASE"/>
    <property type="match status" value="1"/>
</dbReference>
<evidence type="ECO:0000256" key="6">
    <source>
        <dbReference type="SAM" id="Coils"/>
    </source>
</evidence>
<keyword evidence="9" id="KW-1185">Reference proteome</keyword>
<dbReference type="PROSITE" id="PS50059">
    <property type="entry name" value="FKBP_PPIASE"/>
    <property type="match status" value="2"/>
</dbReference>
<dbReference type="InterPro" id="IPR001179">
    <property type="entry name" value="PPIase_FKBP_dom"/>
</dbReference>
<evidence type="ECO:0000256" key="5">
    <source>
        <dbReference type="RuleBase" id="RU003915"/>
    </source>
</evidence>
<dbReference type="OrthoDB" id="9814548at2"/>
<dbReference type="InterPro" id="IPR050689">
    <property type="entry name" value="FKBP-type_PPIase"/>
</dbReference>
<keyword evidence="3 4" id="KW-0413">Isomerase</keyword>
<dbReference type="SUPFAM" id="SSF54534">
    <property type="entry name" value="FKBP-like"/>
    <property type="match status" value="2"/>
</dbReference>
<evidence type="ECO:0000313" key="8">
    <source>
        <dbReference type="EMBL" id="SDK65657.1"/>
    </source>
</evidence>
<dbReference type="EMBL" id="FNFO01000003">
    <property type="protein sequence ID" value="SDK65657.1"/>
    <property type="molecule type" value="Genomic_DNA"/>
</dbReference>
<organism evidence="8 9">
    <name type="scientific">Catalinimonas alkaloidigena</name>
    <dbReference type="NCBI Taxonomy" id="1075417"/>
    <lineage>
        <taxon>Bacteria</taxon>
        <taxon>Pseudomonadati</taxon>
        <taxon>Bacteroidota</taxon>
        <taxon>Cytophagia</taxon>
        <taxon>Cytophagales</taxon>
        <taxon>Catalimonadaceae</taxon>
        <taxon>Catalinimonas</taxon>
    </lineage>
</organism>
<keyword evidence="2 4" id="KW-0697">Rotamase</keyword>
<feature type="domain" description="PPIase FKBP-type" evidence="7">
    <location>
        <begin position="205"/>
        <end position="293"/>
    </location>
</feature>
<dbReference type="PANTHER" id="PTHR10516:SF443">
    <property type="entry name" value="FK506-BINDING PROTEIN 59-RELATED"/>
    <property type="match status" value="1"/>
</dbReference>
<dbReference type="Pfam" id="PF00254">
    <property type="entry name" value="FKBP_C"/>
    <property type="match status" value="2"/>
</dbReference>
<protein>
    <recommendedName>
        <fullName evidence="5">Peptidyl-prolyl cis-trans isomerase</fullName>
        <ecNumber evidence="5">5.2.1.8</ecNumber>
    </recommendedName>
</protein>
<accession>A0A1G9DP25</accession>
<evidence type="ECO:0000256" key="2">
    <source>
        <dbReference type="ARBA" id="ARBA00023110"/>
    </source>
</evidence>
<dbReference type="GO" id="GO:0003755">
    <property type="term" value="F:peptidyl-prolyl cis-trans isomerase activity"/>
    <property type="evidence" value="ECO:0007669"/>
    <property type="project" value="UniProtKB-UniRule"/>
</dbReference>